<reference evidence="6" key="1">
    <citation type="submission" date="2022-08" db="EMBL/GenBank/DDBJ databases">
        <title>Whole genome sequencing of non-tuberculosis mycobacteria type-strains.</title>
        <authorList>
            <person name="Igarashi Y."/>
            <person name="Osugi A."/>
            <person name="Mitarai S."/>
        </authorList>
    </citation>
    <scope>NUCLEOTIDE SEQUENCE</scope>
    <source>
        <strain evidence="6">DSM 45127</strain>
    </source>
</reference>
<dbReference type="PROSITE" id="PS50977">
    <property type="entry name" value="HTH_TETR_2"/>
    <property type="match status" value="1"/>
</dbReference>
<evidence type="ECO:0000259" key="5">
    <source>
        <dbReference type="PROSITE" id="PS50977"/>
    </source>
</evidence>
<dbReference type="InterPro" id="IPR050109">
    <property type="entry name" value="HTH-type_TetR-like_transc_reg"/>
</dbReference>
<dbReference type="Gene3D" id="1.10.357.10">
    <property type="entry name" value="Tetracycline Repressor, domain 2"/>
    <property type="match status" value="1"/>
</dbReference>
<evidence type="ECO:0000256" key="1">
    <source>
        <dbReference type="ARBA" id="ARBA00023015"/>
    </source>
</evidence>
<dbReference type="Proteomes" id="UP001055336">
    <property type="component" value="Chromosome"/>
</dbReference>
<dbReference type="PANTHER" id="PTHR30055">
    <property type="entry name" value="HTH-TYPE TRANSCRIPTIONAL REGULATOR RUTR"/>
    <property type="match status" value="1"/>
</dbReference>
<evidence type="ECO:0000256" key="2">
    <source>
        <dbReference type="ARBA" id="ARBA00023125"/>
    </source>
</evidence>
<evidence type="ECO:0000313" key="7">
    <source>
        <dbReference type="Proteomes" id="UP001055336"/>
    </source>
</evidence>
<gene>
    <name evidence="6" type="ORF">MKK62_24030</name>
</gene>
<accession>A0ABY3VRW2</accession>
<dbReference type="InterPro" id="IPR009057">
    <property type="entry name" value="Homeodomain-like_sf"/>
</dbReference>
<sequence>MTVGEIATAAEVTVPVIYQRFGSKAELFIAVAEDAYDRGLRHLKSAISGVSSFDAAIDTVLDAVASLNKLDRHTTAMVLIAPAEARRYEELSAELQPTLRRLGAFFDDIAKLAPPDLAPDSRARRDLSRALLSVCNGLASAAMMIDDTADYERVVDAMRSLFGARGRTLMSTP</sequence>
<feature type="domain" description="HTH tetR-type" evidence="5">
    <location>
        <begin position="1"/>
        <end position="39"/>
    </location>
</feature>
<dbReference type="EMBL" id="CP092488">
    <property type="protein sequence ID" value="UMB69379.1"/>
    <property type="molecule type" value="Genomic_DNA"/>
</dbReference>
<dbReference type="PANTHER" id="PTHR30055:SF234">
    <property type="entry name" value="HTH-TYPE TRANSCRIPTIONAL REGULATOR BETI"/>
    <property type="match status" value="1"/>
</dbReference>
<dbReference type="Pfam" id="PF00440">
    <property type="entry name" value="TetR_N"/>
    <property type="match status" value="1"/>
</dbReference>
<keyword evidence="3" id="KW-0804">Transcription</keyword>
<organism evidence="6 7">
    <name type="scientific">Mycobacterium paraterrae</name>
    <dbReference type="NCBI Taxonomy" id="577492"/>
    <lineage>
        <taxon>Bacteria</taxon>
        <taxon>Bacillati</taxon>
        <taxon>Actinomycetota</taxon>
        <taxon>Actinomycetes</taxon>
        <taxon>Mycobacteriales</taxon>
        <taxon>Mycobacteriaceae</taxon>
        <taxon>Mycobacterium</taxon>
    </lineage>
</organism>
<keyword evidence="2 4" id="KW-0238">DNA-binding</keyword>
<feature type="DNA-binding region" description="H-T-H motif" evidence="4">
    <location>
        <begin position="2"/>
        <end position="21"/>
    </location>
</feature>
<keyword evidence="1" id="KW-0805">Transcription regulation</keyword>
<dbReference type="RefSeq" id="WP_240261113.1">
    <property type="nucleotide sequence ID" value="NZ_CP092488.2"/>
</dbReference>
<dbReference type="SUPFAM" id="SSF46689">
    <property type="entry name" value="Homeodomain-like"/>
    <property type="match status" value="1"/>
</dbReference>
<keyword evidence="7" id="KW-1185">Reference proteome</keyword>
<evidence type="ECO:0000313" key="6">
    <source>
        <dbReference type="EMBL" id="UMB69379.1"/>
    </source>
</evidence>
<evidence type="ECO:0000256" key="3">
    <source>
        <dbReference type="ARBA" id="ARBA00023163"/>
    </source>
</evidence>
<name>A0ABY3VRW2_9MYCO</name>
<protein>
    <submittedName>
        <fullName evidence="6">TetR/AcrR family transcriptional regulator</fullName>
    </submittedName>
</protein>
<evidence type="ECO:0000256" key="4">
    <source>
        <dbReference type="PROSITE-ProRule" id="PRU00335"/>
    </source>
</evidence>
<proteinExistence type="predicted"/>
<dbReference type="InterPro" id="IPR001647">
    <property type="entry name" value="HTH_TetR"/>
</dbReference>